<dbReference type="InterPro" id="IPR012340">
    <property type="entry name" value="NA-bd_OB-fold"/>
</dbReference>
<gene>
    <name evidence="11" type="ORF">EGYM00392_LOCUS48025</name>
</gene>
<evidence type="ECO:0000256" key="2">
    <source>
        <dbReference type="ARBA" id="ARBA00012816"/>
    </source>
</evidence>
<dbReference type="InterPro" id="IPR007638">
    <property type="entry name" value="Gln-tRNA-synth_Ib_RNA-bd_2"/>
</dbReference>
<dbReference type="GO" id="GO:0006421">
    <property type="term" value="P:asparaginyl-tRNA aminoacylation"/>
    <property type="evidence" value="ECO:0007669"/>
    <property type="project" value="InterPro"/>
</dbReference>
<dbReference type="GO" id="GO:0004816">
    <property type="term" value="F:asparagine-tRNA ligase activity"/>
    <property type="evidence" value="ECO:0007669"/>
    <property type="project" value="UniProtKB-EC"/>
</dbReference>
<accession>A0A7S1JAC4</accession>
<evidence type="ECO:0000256" key="4">
    <source>
        <dbReference type="ARBA" id="ARBA00022741"/>
    </source>
</evidence>
<evidence type="ECO:0000256" key="6">
    <source>
        <dbReference type="ARBA" id="ARBA00022917"/>
    </source>
</evidence>
<keyword evidence="9" id="KW-0472">Membrane</keyword>
<feature type="transmembrane region" description="Helical" evidence="9">
    <location>
        <begin position="95"/>
        <end position="114"/>
    </location>
</feature>
<dbReference type="EMBL" id="HBGA01129780">
    <property type="protein sequence ID" value="CAD9036868.1"/>
    <property type="molecule type" value="Transcribed_RNA"/>
</dbReference>
<dbReference type="HAMAP" id="MF_00534">
    <property type="entry name" value="Asn_tRNA_synth"/>
    <property type="match status" value="1"/>
</dbReference>
<dbReference type="FunFam" id="1.10.10.2420:FF:000001">
    <property type="entry name" value="Glutamine--tRNA ligase cytoplasmic"/>
    <property type="match status" value="1"/>
</dbReference>
<keyword evidence="3" id="KW-0436">Ligase</keyword>
<dbReference type="Gene3D" id="1.10.8.1290">
    <property type="entry name" value="Glutaminyl-tRNA synthetase, non-specific RNA binding region part 1, domain 1"/>
    <property type="match status" value="1"/>
</dbReference>
<dbReference type="GO" id="GO:0005524">
    <property type="term" value="F:ATP binding"/>
    <property type="evidence" value="ECO:0007669"/>
    <property type="project" value="UniProtKB-KW"/>
</dbReference>
<keyword evidence="9" id="KW-1133">Transmembrane helix</keyword>
<reference evidence="11" key="1">
    <citation type="submission" date="2021-01" db="EMBL/GenBank/DDBJ databases">
        <authorList>
            <person name="Corre E."/>
            <person name="Pelletier E."/>
            <person name="Niang G."/>
            <person name="Scheremetjew M."/>
            <person name="Finn R."/>
            <person name="Kale V."/>
            <person name="Holt S."/>
            <person name="Cochrane G."/>
            <person name="Meng A."/>
            <person name="Brown T."/>
            <person name="Cohen L."/>
        </authorList>
    </citation>
    <scope>NUCLEOTIDE SEQUENCE</scope>
    <source>
        <strain evidence="11">NIES-381</strain>
    </source>
</reference>
<dbReference type="InterPro" id="IPR004522">
    <property type="entry name" value="Asn-tRNA-ligase"/>
</dbReference>
<evidence type="ECO:0000256" key="1">
    <source>
        <dbReference type="ARBA" id="ARBA00008226"/>
    </source>
</evidence>
<dbReference type="GO" id="GO:0003676">
    <property type="term" value="F:nucleic acid binding"/>
    <property type="evidence" value="ECO:0007669"/>
    <property type="project" value="InterPro"/>
</dbReference>
<keyword evidence="4" id="KW-0547">Nucleotide-binding</keyword>
<keyword evidence="5" id="KW-0067">ATP-binding</keyword>
<evidence type="ECO:0000256" key="5">
    <source>
        <dbReference type="ARBA" id="ARBA00022840"/>
    </source>
</evidence>
<dbReference type="PANTHER" id="PTHR22594:SF34">
    <property type="entry name" value="ASPARAGINE--TRNA LIGASE, MITOCHONDRIAL-RELATED"/>
    <property type="match status" value="1"/>
</dbReference>
<dbReference type="GO" id="GO:0004819">
    <property type="term" value="F:glutamine-tRNA ligase activity"/>
    <property type="evidence" value="ECO:0007669"/>
    <property type="project" value="InterPro"/>
</dbReference>
<dbReference type="SUPFAM" id="SSF50249">
    <property type="entry name" value="Nucleic acid-binding proteins"/>
    <property type="match status" value="1"/>
</dbReference>
<protein>
    <recommendedName>
        <fullName evidence="2">asparagine--tRNA ligase</fullName>
        <ecNumber evidence="2">6.1.1.22</ecNumber>
    </recommendedName>
</protein>
<dbReference type="CDD" id="cd04318">
    <property type="entry name" value="EcAsnRS_like_N"/>
    <property type="match status" value="1"/>
</dbReference>
<dbReference type="CDD" id="cd00776">
    <property type="entry name" value="AsxRS_core"/>
    <property type="match status" value="1"/>
</dbReference>
<evidence type="ECO:0000256" key="7">
    <source>
        <dbReference type="ARBA" id="ARBA00023146"/>
    </source>
</evidence>
<keyword evidence="9" id="KW-0812">Transmembrane</keyword>
<dbReference type="NCBIfam" id="NF003037">
    <property type="entry name" value="PRK03932.1"/>
    <property type="match status" value="1"/>
</dbReference>
<dbReference type="Pfam" id="PF04557">
    <property type="entry name" value="tRNA_synt_1c_R2"/>
    <property type="match status" value="1"/>
</dbReference>
<feature type="domain" description="Aminoacyl-transfer RNA synthetases class-II family profile" evidence="10">
    <location>
        <begin position="553"/>
        <end position="881"/>
    </location>
</feature>
<dbReference type="GO" id="GO:0005739">
    <property type="term" value="C:mitochondrion"/>
    <property type="evidence" value="ECO:0007669"/>
    <property type="project" value="TreeGrafter"/>
</dbReference>
<dbReference type="Pfam" id="PF01336">
    <property type="entry name" value="tRNA_anti-codon"/>
    <property type="match status" value="1"/>
</dbReference>
<dbReference type="FunFam" id="3.30.930.10:FF:000016">
    <property type="entry name" value="Asparagine--tRNA ligase"/>
    <property type="match status" value="1"/>
</dbReference>
<dbReference type="InterPro" id="IPR042559">
    <property type="entry name" value="Gln-tRNA-synth_Ib_RNA-bd_N_2"/>
</dbReference>
<dbReference type="SUPFAM" id="SSF55681">
    <property type="entry name" value="Class II aaRS and biotin synthetases"/>
    <property type="match status" value="1"/>
</dbReference>
<dbReference type="EC" id="6.1.1.22" evidence="2"/>
<dbReference type="GO" id="GO:0006425">
    <property type="term" value="P:glutaminyl-tRNA aminoacylation"/>
    <property type="evidence" value="ECO:0007669"/>
    <property type="project" value="InterPro"/>
</dbReference>
<dbReference type="Gene3D" id="2.40.50.140">
    <property type="entry name" value="Nucleic acid-binding proteins"/>
    <property type="match status" value="1"/>
</dbReference>
<dbReference type="Pfam" id="PF04558">
    <property type="entry name" value="tRNA_synt_1c_R1"/>
    <property type="match status" value="1"/>
</dbReference>
<dbReference type="InterPro" id="IPR042558">
    <property type="entry name" value="Gln-tRNA-synth_Ib_RNA-bd_N_1"/>
</dbReference>
<organism evidence="11">
    <name type="scientific">Eutreptiella gymnastica</name>
    <dbReference type="NCBI Taxonomy" id="73025"/>
    <lineage>
        <taxon>Eukaryota</taxon>
        <taxon>Discoba</taxon>
        <taxon>Euglenozoa</taxon>
        <taxon>Euglenida</taxon>
        <taxon>Spirocuta</taxon>
        <taxon>Euglenophyceae</taxon>
        <taxon>Eutreptiales</taxon>
        <taxon>Eutreptiaceae</taxon>
        <taxon>Eutreptiella</taxon>
    </lineage>
</organism>
<comment type="similarity">
    <text evidence="1">Belongs to the class-II aminoacyl-tRNA synthetase family.</text>
</comment>
<dbReference type="InterPro" id="IPR045864">
    <property type="entry name" value="aa-tRNA-synth_II/BPL/LPL"/>
</dbReference>
<feature type="region of interest" description="Disordered" evidence="8">
    <location>
        <begin position="350"/>
        <end position="373"/>
    </location>
</feature>
<dbReference type="PRINTS" id="PR01042">
    <property type="entry name" value="TRNASYNTHASP"/>
</dbReference>
<evidence type="ECO:0000256" key="3">
    <source>
        <dbReference type="ARBA" id="ARBA00022598"/>
    </source>
</evidence>
<evidence type="ECO:0000256" key="9">
    <source>
        <dbReference type="SAM" id="Phobius"/>
    </source>
</evidence>
<sequence>MSAVSYMAWDSTSTLTSAYTIAGHSQRSIPLISTRTSAAPPFTSVRPTMSTPRGLYTPDIARDRLSDGTGTTSLPHPGELHSTVNVNMESSRSNFVFATAMAIMGIGGVIIGRLSKTQKSAMPFVEVDLAGGSQESIAMCAYQSQIGRAQRAARSQRQSVTCASSLSDIQVPELTVEEKKAILMQGFGLNDKGATDALKNEELVDTLLRLNEKFGASKLIYAAATKGTTDEHRELLGQYIKEEKIKSANQLDSALNFLKEKPNVVFGDAEFEHETGVGIEVSEDDIVKYVSEIIESNKAEIVEDRYQFNVGLLLAALRKTDYIKWGDPQKMKAELDKQILALLGPKTAEDNAAGKKKKEKAKPAAEKPKKQSAADLAAQQEAEVKAALAKAAEDVLNSFLYKPRCARIQTMIDEASKGNIPDEKQDIKVAGWIRTLRDQVKFMFVELNDGSGPTGLQIVVTPEMCPGMEAFRETRAAYGACIEVTGVIVKSVGKGQLIEMQAKEIKVLGEVGEGFPLAKTALPVEVLRMYPHLRVRTNVMACVMRIRNAASFAIHKFFQERNFQYVHTPILTSNDCEGAGECFSVTSGALSEDMDWSKEFFASKAMLTVSGQLNVETYAAGLTNVYTFGPTFRAENSNTTRHLAEFWMVEPEMWFSDLDDLMNVAEDFLKYCIAYIMKECPAELLYLEQYHERVEKEQASEGKADARKYEGKLTERLMGIVAQPFGRVTYTEAIDLLKKEVESGRAQFAEPNIEWGMDMASEHERYLAEVMFKRPVIVTNYPAKIKSFYMKQSEDGSTVQGMDILCPTIGEIIGGSAREDNFDRLVALAKEKGMSDKDIESLSWYTDLRKYGSAPHGGFGLGFERLLLLCTGMLNIRDVIPFPRYPGNIQC</sequence>
<dbReference type="AlphaFoldDB" id="A0A7S1JAC4"/>
<keyword evidence="6" id="KW-0648">Protein biosynthesis</keyword>
<dbReference type="Gene3D" id="3.30.930.10">
    <property type="entry name" value="Bira Bifunctional Protein, Domain 2"/>
    <property type="match status" value="1"/>
</dbReference>
<dbReference type="Gene3D" id="1.10.10.2420">
    <property type="match status" value="1"/>
</dbReference>
<evidence type="ECO:0000256" key="8">
    <source>
        <dbReference type="SAM" id="MobiDB-lite"/>
    </source>
</evidence>
<dbReference type="InterPro" id="IPR004365">
    <property type="entry name" value="NA-bd_OB_tRNA"/>
</dbReference>
<dbReference type="InterPro" id="IPR002312">
    <property type="entry name" value="Asp/Asn-tRNA-synth_IIb"/>
</dbReference>
<name>A0A7S1JAC4_9EUGL</name>
<dbReference type="PROSITE" id="PS50862">
    <property type="entry name" value="AA_TRNA_LIGASE_II"/>
    <property type="match status" value="1"/>
</dbReference>
<dbReference type="InterPro" id="IPR006195">
    <property type="entry name" value="aa-tRNA-synth_II"/>
</dbReference>
<evidence type="ECO:0000313" key="11">
    <source>
        <dbReference type="EMBL" id="CAD9036868.1"/>
    </source>
</evidence>
<dbReference type="Pfam" id="PF00152">
    <property type="entry name" value="tRNA-synt_2"/>
    <property type="match status" value="1"/>
</dbReference>
<dbReference type="PANTHER" id="PTHR22594">
    <property type="entry name" value="ASPARTYL/LYSYL-TRNA SYNTHETASE"/>
    <property type="match status" value="1"/>
</dbReference>
<dbReference type="InterPro" id="IPR004364">
    <property type="entry name" value="Aa-tRNA-synt_II"/>
</dbReference>
<evidence type="ECO:0000259" key="10">
    <source>
        <dbReference type="PROSITE" id="PS50862"/>
    </source>
</evidence>
<dbReference type="NCBIfam" id="TIGR00457">
    <property type="entry name" value="asnS"/>
    <property type="match status" value="1"/>
</dbReference>
<dbReference type="InterPro" id="IPR007639">
    <property type="entry name" value="Gln-tRNA-synth_Ib_RNA-bd_N"/>
</dbReference>
<proteinExistence type="inferred from homology"/>
<keyword evidence="7" id="KW-0030">Aminoacyl-tRNA synthetase</keyword>